<evidence type="ECO:0000256" key="2">
    <source>
        <dbReference type="SAM" id="MobiDB-lite"/>
    </source>
</evidence>
<protein>
    <submittedName>
        <fullName evidence="4">Iron/ascorbate-dependent oxidoreductase family protein</fullName>
        <ecNumber evidence="4">1.14.-.-</ecNumber>
    </submittedName>
</protein>
<feature type="compositionally biased region" description="Polar residues" evidence="2">
    <location>
        <begin position="101"/>
        <end position="113"/>
    </location>
</feature>
<keyword evidence="1" id="KW-0408">Iron</keyword>
<dbReference type="SUPFAM" id="SSF51197">
    <property type="entry name" value="Clavaminate synthase-like"/>
    <property type="match status" value="1"/>
</dbReference>
<keyword evidence="1" id="KW-0479">Metal-binding</keyword>
<dbReference type="Gene3D" id="2.60.120.330">
    <property type="entry name" value="B-lactam Antibiotic, Isopenicillin N Synthase, Chain"/>
    <property type="match status" value="1"/>
</dbReference>
<dbReference type="GO" id="GO:0046872">
    <property type="term" value="F:metal ion binding"/>
    <property type="evidence" value="ECO:0007669"/>
    <property type="project" value="UniProtKB-KW"/>
</dbReference>
<comment type="caution">
    <text evidence="4">The sequence shown here is derived from an EMBL/GenBank/DDBJ whole genome shotgun (WGS) entry which is preliminary data.</text>
</comment>
<dbReference type="AlphaFoldDB" id="A0AAD8Y1L2"/>
<feature type="region of interest" description="Disordered" evidence="2">
    <location>
        <begin position="97"/>
        <end position="116"/>
    </location>
</feature>
<accession>A0AAD8Y1L2</accession>
<dbReference type="EMBL" id="JATAAI010000026">
    <property type="protein sequence ID" value="KAK1737206.1"/>
    <property type="molecule type" value="Genomic_DNA"/>
</dbReference>
<dbReference type="InterPro" id="IPR044861">
    <property type="entry name" value="IPNS-like_FE2OG_OXY"/>
</dbReference>
<name>A0AAD8Y1L2_9STRA</name>
<dbReference type="PRINTS" id="PR00682">
    <property type="entry name" value="IPNSYNTHASE"/>
</dbReference>
<comment type="similarity">
    <text evidence="1">Belongs to the iron/ascorbate-dependent oxidoreductase family.</text>
</comment>
<dbReference type="EC" id="1.14.-.-" evidence="4"/>
<dbReference type="InterPro" id="IPR026992">
    <property type="entry name" value="DIOX_N"/>
</dbReference>
<gene>
    <name evidence="4" type="ORF">QTG54_012073</name>
</gene>
<keyword evidence="5" id="KW-1185">Reference proteome</keyword>
<evidence type="ECO:0000256" key="1">
    <source>
        <dbReference type="RuleBase" id="RU003682"/>
    </source>
</evidence>
<dbReference type="InterPro" id="IPR050231">
    <property type="entry name" value="Iron_ascorbate_oxido_reductase"/>
</dbReference>
<organism evidence="4 5">
    <name type="scientific">Skeletonema marinoi</name>
    <dbReference type="NCBI Taxonomy" id="267567"/>
    <lineage>
        <taxon>Eukaryota</taxon>
        <taxon>Sar</taxon>
        <taxon>Stramenopiles</taxon>
        <taxon>Ochrophyta</taxon>
        <taxon>Bacillariophyta</taxon>
        <taxon>Coscinodiscophyceae</taxon>
        <taxon>Thalassiosirophycidae</taxon>
        <taxon>Thalassiosirales</taxon>
        <taxon>Skeletonemataceae</taxon>
        <taxon>Skeletonema</taxon>
        <taxon>Skeletonema marinoi-dohrnii complex</taxon>
    </lineage>
</organism>
<dbReference type="Pfam" id="PF14226">
    <property type="entry name" value="DIOX_N"/>
    <property type="match status" value="1"/>
</dbReference>
<evidence type="ECO:0000313" key="4">
    <source>
        <dbReference type="EMBL" id="KAK1737206.1"/>
    </source>
</evidence>
<dbReference type="Pfam" id="PF03171">
    <property type="entry name" value="2OG-FeII_Oxy"/>
    <property type="match status" value="1"/>
</dbReference>
<proteinExistence type="inferred from homology"/>
<sequence>MIPVIDIAPLVNLCGGDSNSSKATSAELENVIKSIADACQKFGFFATINHGVDAATIKDAWTASTQFFDMKSSIKQSVSMTDEYPYGYENCESLGVERSTSDANNTTPDTLSPDSKETFSLGPLNSELSNMPPRKFPLNASSNFAPATERYYSAMEHLAKILFKGLAMAQKLDDASWFLQKGRFDDGHQCALRMLNYPELQYQTDASTVQIRAGEHTDYGAFTILKSGGPGLQLQLSKDKEWIDVPHLEDSFIINLGDLMQRWTNDKWTSTLHRVVATDNNADDDIIGDGGQKLFKSARRQSIAFFVNMNGNAIVMPLETCVDETHPSKYIPIKASEHLIQRHNQSMMAKHKKKE</sequence>
<dbReference type="InterPro" id="IPR005123">
    <property type="entry name" value="Oxoglu/Fe-dep_dioxygenase_dom"/>
</dbReference>
<feature type="domain" description="Fe2OG dioxygenase" evidence="3">
    <location>
        <begin position="187"/>
        <end position="309"/>
    </location>
</feature>
<dbReference type="GO" id="GO:0016491">
    <property type="term" value="F:oxidoreductase activity"/>
    <property type="evidence" value="ECO:0007669"/>
    <property type="project" value="UniProtKB-KW"/>
</dbReference>
<dbReference type="InterPro" id="IPR027443">
    <property type="entry name" value="IPNS-like_sf"/>
</dbReference>
<dbReference type="PANTHER" id="PTHR47990">
    <property type="entry name" value="2-OXOGLUTARATE (2OG) AND FE(II)-DEPENDENT OXYGENASE SUPERFAMILY PROTEIN-RELATED"/>
    <property type="match status" value="1"/>
</dbReference>
<dbReference type="PROSITE" id="PS51471">
    <property type="entry name" value="FE2OG_OXY"/>
    <property type="match status" value="1"/>
</dbReference>
<reference evidence="4" key="1">
    <citation type="submission" date="2023-06" db="EMBL/GenBank/DDBJ databases">
        <title>Survivors Of The Sea: Transcriptome response of Skeletonema marinoi to long-term dormancy.</title>
        <authorList>
            <person name="Pinder M.I.M."/>
            <person name="Kourtchenko O."/>
            <person name="Robertson E.K."/>
            <person name="Larsson T."/>
            <person name="Maumus F."/>
            <person name="Osuna-Cruz C.M."/>
            <person name="Vancaester E."/>
            <person name="Stenow R."/>
            <person name="Vandepoele K."/>
            <person name="Ploug H."/>
            <person name="Bruchert V."/>
            <person name="Godhe A."/>
            <person name="Topel M."/>
        </authorList>
    </citation>
    <scope>NUCLEOTIDE SEQUENCE</scope>
    <source>
        <strain evidence="4">R05AC</strain>
    </source>
</reference>
<keyword evidence="1 4" id="KW-0560">Oxidoreductase</keyword>
<evidence type="ECO:0000313" key="5">
    <source>
        <dbReference type="Proteomes" id="UP001224775"/>
    </source>
</evidence>
<dbReference type="Proteomes" id="UP001224775">
    <property type="component" value="Unassembled WGS sequence"/>
</dbReference>
<evidence type="ECO:0000259" key="3">
    <source>
        <dbReference type="PROSITE" id="PS51471"/>
    </source>
</evidence>